<evidence type="ECO:0000313" key="2">
    <source>
        <dbReference type="EMBL" id="PWZ58822.1"/>
    </source>
</evidence>
<dbReference type="Proteomes" id="UP000251960">
    <property type="component" value="Chromosome 1"/>
</dbReference>
<dbReference type="PANTHER" id="PTHR36043:SF4">
    <property type="match status" value="1"/>
</dbReference>
<dbReference type="ExpressionAtlas" id="A0A317YM60">
    <property type="expression patterns" value="baseline and differential"/>
</dbReference>
<gene>
    <name evidence="2" type="ORF">Zm00014a_025185</name>
</gene>
<evidence type="ECO:0000256" key="1">
    <source>
        <dbReference type="SAM" id="Phobius"/>
    </source>
</evidence>
<dbReference type="PANTHER" id="PTHR36043">
    <property type="entry name" value="2,3-BISPHOSPHOGLYCERATE-INDEPENDENT PHOSPHOGLYCERATE MUTASE"/>
    <property type="match status" value="1"/>
</dbReference>
<sequence>MEKINRILDLQDLLSDADFGPLLARQLLSLFMRRPPTYLVARHRILSAAMDLHLELYIGRRRRGGGKTQKYPPPPMGGTVFQLLHFCRLDGAPDGWRGARARPAGETSADWDRAWSAFKKKGKRTLFSDFSPDKYVTWNPRRSEYPLSEEVDPIKRTERSNLMLWTSPQFTLVGAIIIVLTLLIYTLVVPPPK</sequence>
<organism evidence="2">
    <name type="scientific">Zea mays</name>
    <name type="common">Maize</name>
    <dbReference type="NCBI Taxonomy" id="4577"/>
    <lineage>
        <taxon>Eukaryota</taxon>
        <taxon>Viridiplantae</taxon>
        <taxon>Streptophyta</taxon>
        <taxon>Embryophyta</taxon>
        <taxon>Tracheophyta</taxon>
        <taxon>Spermatophyta</taxon>
        <taxon>Magnoliopsida</taxon>
        <taxon>Liliopsida</taxon>
        <taxon>Poales</taxon>
        <taxon>Poaceae</taxon>
        <taxon>PACMAD clade</taxon>
        <taxon>Panicoideae</taxon>
        <taxon>Andropogonodae</taxon>
        <taxon>Andropogoneae</taxon>
        <taxon>Tripsacinae</taxon>
        <taxon>Zea</taxon>
    </lineage>
</organism>
<dbReference type="EMBL" id="NCVQ01000001">
    <property type="protein sequence ID" value="PWZ58822.1"/>
    <property type="molecule type" value="Genomic_DNA"/>
</dbReference>
<proteinExistence type="predicted"/>
<keyword evidence="1" id="KW-1133">Transmembrane helix</keyword>
<keyword evidence="1" id="KW-0812">Transmembrane</keyword>
<comment type="caution">
    <text evidence="2">The sequence shown here is derived from an EMBL/GenBank/DDBJ whole genome shotgun (WGS) entry which is preliminary data.</text>
</comment>
<name>A0A317YM60_MAIZE</name>
<keyword evidence="1" id="KW-0472">Membrane</keyword>
<accession>A0A317YM60</accession>
<feature type="transmembrane region" description="Helical" evidence="1">
    <location>
        <begin position="162"/>
        <end position="188"/>
    </location>
</feature>
<dbReference type="AlphaFoldDB" id="A0A317YM60"/>
<reference evidence="2" key="1">
    <citation type="journal article" date="2018" name="Nat. Genet.">
        <title>Extensive intraspecific gene order and gene structural variations between Mo17 and other maize genomes.</title>
        <authorList>
            <person name="Sun S."/>
            <person name="Zhou Y."/>
            <person name="Chen J."/>
            <person name="Shi J."/>
            <person name="Zhao H."/>
            <person name="Zhao H."/>
            <person name="Song W."/>
            <person name="Zhang M."/>
            <person name="Cui Y."/>
            <person name="Dong X."/>
            <person name="Liu H."/>
            <person name="Ma X."/>
            <person name="Jiao Y."/>
            <person name="Wang B."/>
            <person name="Wei X."/>
            <person name="Stein J.C."/>
            <person name="Glaubitz J.C."/>
            <person name="Lu F."/>
            <person name="Yu G."/>
            <person name="Liang C."/>
            <person name="Fengler K."/>
            <person name="Li B."/>
            <person name="Rafalski A."/>
            <person name="Schnable P.S."/>
            <person name="Ware D.H."/>
            <person name="Buckler E.S."/>
            <person name="Lai J."/>
        </authorList>
    </citation>
    <scope>NUCLEOTIDE SEQUENCE [LARGE SCALE GENOMIC DNA]</scope>
    <source>
        <tissue evidence="2">Seedling</tissue>
    </source>
</reference>
<protein>
    <submittedName>
        <fullName evidence="2">Uncharacterized protein</fullName>
    </submittedName>
</protein>